<evidence type="ECO:0000256" key="2">
    <source>
        <dbReference type="ARBA" id="ARBA00023122"/>
    </source>
</evidence>
<evidence type="ECO:0000256" key="1">
    <source>
        <dbReference type="ARBA" id="ARBA00022737"/>
    </source>
</evidence>
<dbReference type="AlphaFoldDB" id="A0A803NVQ7"/>
<organism evidence="4 5">
    <name type="scientific">Cannabis sativa</name>
    <name type="common">Hemp</name>
    <name type="synonym">Marijuana</name>
    <dbReference type="NCBI Taxonomy" id="3483"/>
    <lineage>
        <taxon>Eukaryota</taxon>
        <taxon>Viridiplantae</taxon>
        <taxon>Streptophyta</taxon>
        <taxon>Embryophyta</taxon>
        <taxon>Tracheophyta</taxon>
        <taxon>Spermatophyta</taxon>
        <taxon>Magnoliopsida</taxon>
        <taxon>eudicotyledons</taxon>
        <taxon>Gunneridae</taxon>
        <taxon>Pentapetalae</taxon>
        <taxon>rosids</taxon>
        <taxon>fabids</taxon>
        <taxon>Rosales</taxon>
        <taxon>Cannabaceae</taxon>
        <taxon>Cannabis</taxon>
    </lineage>
</organism>
<keyword evidence="3" id="KW-1133">Transmembrane helix</keyword>
<protein>
    <submittedName>
        <fullName evidence="4">Uncharacterized protein</fullName>
    </submittedName>
</protein>
<dbReference type="SUPFAM" id="SSF81340">
    <property type="entry name" value="Clc chloride channel"/>
    <property type="match status" value="1"/>
</dbReference>
<dbReference type="GO" id="GO:0009705">
    <property type="term" value="C:plant-type vacuole membrane"/>
    <property type="evidence" value="ECO:0007669"/>
    <property type="project" value="TreeGrafter"/>
</dbReference>
<evidence type="ECO:0000313" key="4">
    <source>
        <dbReference type="EnsemblPlants" id="cds.evm.model.02.1949"/>
    </source>
</evidence>
<dbReference type="Gramene" id="evm.model.02.1949">
    <property type="protein sequence ID" value="cds.evm.model.02.1949"/>
    <property type="gene ID" value="evm.TU.02.1949"/>
</dbReference>
<reference evidence="4" key="2">
    <citation type="submission" date="2021-03" db="UniProtKB">
        <authorList>
            <consortium name="EnsemblPlants"/>
        </authorList>
    </citation>
    <scope>IDENTIFICATION</scope>
</reference>
<dbReference type="Proteomes" id="UP000596661">
    <property type="component" value="Chromosome 2"/>
</dbReference>
<dbReference type="PANTHER" id="PTHR11689:SF165">
    <property type="entry name" value="CHLORIDE CHANNEL PROTEIN CLC-C"/>
    <property type="match status" value="1"/>
</dbReference>
<proteinExistence type="predicted"/>
<feature type="transmembrane region" description="Helical" evidence="3">
    <location>
        <begin position="83"/>
        <end position="107"/>
    </location>
</feature>
<evidence type="ECO:0000313" key="5">
    <source>
        <dbReference type="Proteomes" id="UP000596661"/>
    </source>
</evidence>
<dbReference type="EnsemblPlants" id="evm.model.02.1949">
    <property type="protein sequence ID" value="cds.evm.model.02.1949"/>
    <property type="gene ID" value="evm.TU.02.1949"/>
</dbReference>
<dbReference type="InterPro" id="IPR014743">
    <property type="entry name" value="Cl-channel_core"/>
</dbReference>
<evidence type="ECO:0000256" key="3">
    <source>
        <dbReference type="SAM" id="Phobius"/>
    </source>
</evidence>
<keyword evidence="5" id="KW-1185">Reference proteome</keyword>
<keyword evidence="3" id="KW-0472">Membrane</keyword>
<name>A0A803NVQ7_CANSA</name>
<sequence length="131" mass="14576">MEAHGDDHGGGEVWSEISVSISDDKSFSTSTDQPPLPLVKLENTTSQIAIVGSNLYSIESLDYEIVENELFKHDLRSKKKVKIFQYVLIKWTFALLIGLGTGLVGFLNNIAVENISDFKLLLTTDLMSKKQ</sequence>
<dbReference type="InterPro" id="IPR051280">
    <property type="entry name" value="Cl-channel/antiporter"/>
</dbReference>
<reference evidence="4" key="1">
    <citation type="submission" date="2018-11" db="EMBL/GenBank/DDBJ databases">
        <authorList>
            <person name="Grassa J C."/>
        </authorList>
    </citation>
    <scope>NUCLEOTIDE SEQUENCE [LARGE SCALE GENOMIC DNA]</scope>
</reference>
<dbReference type="PANTHER" id="PTHR11689">
    <property type="entry name" value="CHLORIDE CHANNEL PROTEIN CLC FAMILY MEMBER"/>
    <property type="match status" value="1"/>
</dbReference>
<keyword evidence="2" id="KW-0129">CBS domain</keyword>
<dbReference type="GO" id="GO:0015108">
    <property type="term" value="F:chloride transmembrane transporter activity"/>
    <property type="evidence" value="ECO:0007669"/>
    <property type="project" value="TreeGrafter"/>
</dbReference>
<keyword evidence="3" id="KW-0812">Transmembrane</keyword>
<dbReference type="EMBL" id="UZAU01000228">
    <property type="status" value="NOT_ANNOTATED_CDS"/>
    <property type="molecule type" value="Genomic_DNA"/>
</dbReference>
<accession>A0A803NVQ7</accession>
<keyword evidence="1" id="KW-0677">Repeat</keyword>
<dbReference type="OMA" id="NLRTPME"/>